<proteinExistence type="predicted"/>
<sequence length="246" mass="28616">MAEIVLDKSYLDGAPTSSVLALCDRFEVLLSDELFFEMMTTAPHSQKRCFSKLPNRENPVGLIPNAGFLLRFERENQRQCTPLRQHRFNDRYIFNQKLRKGSFVFEGEVLENLNRWRSQVEGDTKKFVDRWLVVHQFFPELNGIEWRDFPAAITKVRQKIALDYDFVRGLYASLLHEDAPPHAPAPATVGPPWAWFRWVQCQVLAALRIFERYGGRLPQNPGPEFWRKAEHSMLDVYYVILGTLAG</sequence>
<protein>
    <submittedName>
        <fullName evidence="1">Uncharacterized protein</fullName>
    </submittedName>
</protein>
<dbReference type="AlphaFoldDB" id="A0A932GR04"/>
<name>A0A932GR04_UNCTE</name>
<evidence type="ECO:0000313" key="2">
    <source>
        <dbReference type="Proteomes" id="UP000741360"/>
    </source>
</evidence>
<comment type="caution">
    <text evidence="1">The sequence shown here is derived from an EMBL/GenBank/DDBJ whole genome shotgun (WGS) entry which is preliminary data.</text>
</comment>
<accession>A0A932GR04</accession>
<dbReference type="Proteomes" id="UP000741360">
    <property type="component" value="Unassembled WGS sequence"/>
</dbReference>
<evidence type="ECO:0000313" key="1">
    <source>
        <dbReference type="EMBL" id="MBI3015571.1"/>
    </source>
</evidence>
<organism evidence="1 2">
    <name type="scientific">Tectimicrobiota bacterium</name>
    <dbReference type="NCBI Taxonomy" id="2528274"/>
    <lineage>
        <taxon>Bacteria</taxon>
        <taxon>Pseudomonadati</taxon>
        <taxon>Nitrospinota/Tectimicrobiota group</taxon>
        <taxon>Candidatus Tectimicrobiota</taxon>
    </lineage>
</organism>
<dbReference type="EMBL" id="JACPSX010000212">
    <property type="protein sequence ID" value="MBI3015571.1"/>
    <property type="molecule type" value="Genomic_DNA"/>
</dbReference>
<feature type="non-terminal residue" evidence="1">
    <location>
        <position position="246"/>
    </location>
</feature>
<reference evidence="1" key="1">
    <citation type="submission" date="2020-07" db="EMBL/GenBank/DDBJ databases">
        <title>Huge and variable diversity of episymbiotic CPR bacteria and DPANN archaea in groundwater ecosystems.</title>
        <authorList>
            <person name="He C.Y."/>
            <person name="Keren R."/>
            <person name="Whittaker M."/>
            <person name="Farag I.F."/>
            <person name="Doudna J."/>
            <person name="Cate J.H.D."/>
            <person name="Banfield J.F."/>
        </authorList>
    </citation>
    <scope>NUCLEOTIDE SEQUENCE</scope>
    <source>
        <strain evidence="1">NC_groundwater_717_Ag_S-0.2um_59_8</strain>
    </source>
</reference>
<gene>
    <name evidence="1" type="ORF">HYY65_11040</name>
</gene>